<comment type="caution">
    <text evidence="1">The sequence shown here is derived from an EMBL/GenBank/DDBJ whole genome shotgun (WGS) entry which is preliminary data.</text>
</comment>
<evidence type="ECO:0000313" key="2">
    <source>
        <dbReference type="Proteomes" id="UP001159427"/>
    </source>
</evidence>
<dbReference type="EMBL" id="CALNXI010003287">
    <property type="protein sequence ID" value="CAH3192766.1"/>
    <property type="molecule type" value="Genomic_DNA"/>
</dbReference>
<proteinExistence type="predicted"/>
<dbReference type="Proteomes" id="UP001159427">
    <property type="component" value="Unassembled WGS sequence"/>
</dbReference>
<accession>A0ABN8SP07</accession>
<organism evidence="1 2">
    <name type="scientific">Porites evermanni</name>
    <dbReference type="NCBI Taxonomy" id="104178"/>
    <lineage>
        <taxon>Eukaryota</taxon>
        <taxon>Metazoa</taxon>
        <taxon>Cnidaria</taxon>
        <taxon>Anthozoa</taxon>
        <taxon>Hexacorallia</taxon>
        <taxon>Scleractinia</taxon>
        <taxon>Fungiina</taxon>
        <taxon>Poritidae</taxon>
        <taxon>Porites</taxon>
    </lineage>
</organism>
<sequence>MTTWKEVCGQKLHYATIENISSVCATGLHNITMFTFP</sequence>
<gene>
    <name evidence="1" type="ORF">PEVE_00024507</name>
</gene>
<reference evidence="1 2" key="1">
    <citation type="submission" date="2022-05" db="EMBL/GenBank/DDBJ databases">
        <authorList>
            <consortium name="Genoscope - CEA"/>
            <person name="William W."/>
        </authorList>
    </citation>
    <scope>NUCLEOTIDE SEQUENCE [LARGE SCALE GENOMIC DNA]</scope>
</reference>
<keyword evidence="2" id="KW-1185">Reference proteome</keyword>
<name>A0ABN8SP07_9CNID</name>
<protein>
    <submittedName>
        <fullName evidence="1">Uncharacterized protein</fullName>
    </submittedName>
</protein>
<evidence type="ECO:0000313" key="1">
    <source>
        <dbReference type="EMBL" id="CAH3192766.1"/>
    </source>
</evidence>